<comment type="caution">
    <text evidence="1">The sequence shown here is derived from an EMBL/GenBank/DDBJ whole genome shotgun (WGS) entry which is preliminary data.</text>
</comment>
<dbReference type="Pfam" id="PF17642">
    <property type="entry name" value="TssD"/>
    <property type="match status" value="1"/>
</dbReference>
<sequence>MRVEIIYLGLKVAPIKLSYEFYRKCDKKGKPKTMVLGGGVKVKLEANYETMRFLEEILSIDERYKNRDLTNPTDSESYKKFPLIFMMMKIITYVV</sequence>
<dbReference type="AlphaFoldDB" id="A0A1E5T8J1"/>
<dbReference type="InterPro" id="IPR041408">
    <property type="entry name" value="Hcp_Tssd"/>
</dbReference>
<dbReference type="RefSeq" id="WP_069830579.1">
    <property type="nucleotide sequence ID" value="NZ_MDJD01000045.1"/>
</dbReference>
<gene>
    <name evidence="1" type="ORF">A8C32_16750</name>
</gene>
<evidence type="ECO:0000313" key="1">
    <source>
        <dbReference type="EMBL" id="OEK07702.1"/>
    </source>
</evidence>
<dbReference type="Proteomes" id="UP000095713">
    <property type="component" value="Unassembled WGS sequence"/>
</dbReference>
<proteinExistence type="predicted"/>
<dbReference type="EMBL" id="MDJD01000045">
    <property type="protein sequence ID" value="OEK07702.1"/>
    <property type="molecule type" value="Genomic_DNA"/>
</dbReference>
<protein>
    <submittedName>
        <fullName evidence="1">Uncharacterized protein</fullName>
    </submittedName>
</protein>
<evidence type="ECO:0000313" key="2">
    <source>
        <dbReference type="Proteomes" id="UP000095713"/>
    </source>
</evidence>
<reference evidence="1 2" key="1">
    <citation type="submission" date="2016-05" db="EMBL/GenBank/DDBJ databases">
        <title>Draft Genome Sequence of Algibacter sp. Strain SK-16 Isolated from the Surface Water of Aburatsubo Inlet.</title>
        <authorList>
            <person name="Wong S.-K."/>
            <person name="Yoshizawa S."/>
            <person name="Nakajima Y."/>
            <person name="Ogura Y."/>
            <person name="Tetsuya H."/>
            <person name="Hamasaki K."/>
        </authorList>
    </citation>
    <scope>NUCLEOTIDE SEQUENCE [LARGE SCALE GENOMIC DNA]</scope>
    <source>
        <strain evidence="1 2">SK-16</strain>
    </source>
</reference>
<organism evidence="1 2">
    <name type="scientific">Flavivirga aquatica</name>
    <dbReference type="NCBI Taxonomy" id="1849968"/>
    <lineage>
        <taxon>Bacteria</taxon>
        <taxon>Pseudomonadati</taxon>
        <taxon>Bacteroidota</taxon>
        <taxon>Flavobacteriia</taxon>
        <taxon>Flavobacteriales</taxon>
        <taxon>Flavobacteriaceae</taxon>
        <taxon>Flavivirga</taxon>
    </lineage>
</organism>
<dbReference type="GO" id="GO:0033104">
    <property type="term" value="C:type VI protein secretion system complex"/>
    <property type="evidence" value="ECO:0007669"/>
    <property type="project" value="InterPro"/>
</dbReference>
<keyword evidence="2" id="KW-1185">Reference proteome</keyword>
<name>A0A1E5T8J1_9FLAO</name>
<accession>A0A1E5T8J1</accession>